<sequence length="584" mass="64492">MTMLRFLHRQLGGRIYLVALLSLLTGVCNTLMIKTINDVIHGGINATRIGIFTAAIAIYLLASRVFNRALLRATQRAVFEMRADILRRVLACDLTRFEQVPNQYVYTSITEDTTEVARSPEILSSLLTAGFTVLACFVYLCWLSPAAFLLILACILVGGGLYTKVAGRAAHDWEMARRTQDDFFRFVDHLLSGFKELKMNDAKRMAFFEDDLLGRCRQSYDLNVRGGEKYIQAVIVSGVLIYGVLGFFAFTGQSWLGLEAQPFAATILVMLYLTPAIQQTVDLLPTLDRFGIALNKIQRLRDDLARPQPPSMAEPAVSGHLTPARDSSSPPTEAGDVGQGDARGADEVDALGTLPPSDWRVLRLERVCFAYPAEEGAEPFQVGPIDMEVRRGETLFIVGGNGSGKTTLLKLLLGLYQPTSGRLTVDDRTWTPGSAAHRHLFAPLFADFHLFDRLYGPENGPASIGDRLKALEIDHKVEVIDGRWSTLDLSQGQRKRLGLVQAMLEPAPILVMDEFAADQDPHFRAHFYRDLLPALKAEGRTVVAITHDEAYFGHADRMVHMREGQAEEETPTAAASLVAGGLAR</sequence>
<dbReference type="GO" id="GO:0016887">
    <property type="term" value="F:ATP hydrolysis activity"/>
    <property type="evidence" value="ECO:0007669"/>
    <property type="project" value="InterPro"/>
</dbReference>
<dbReference type="GO" id="GO:0140359">
    <property type="term" value="F:ABC-type transporter activity"/>
    <property type="evidence" value="ECO:0007669"/>
    <property type="project" value="InterPro"/>
</dbReference>
<feature type="transmembrane region" description="Helical" evidence="8">
    <location>
        <begin position="122"/>
        <end position="140"/>
    </location>
</feature>
<gene>
    <name evidence="11" type="ORF">J3U87_25300</name>
</gene>
<dbReference type="Gene3D" id="3.40.50.300">
    <property type="entry name" value="P-loop containing nucleotide triphosphate hydrolases"/>
    <property type="match status" value="1"/>
</dbReference>
<dbReference type="SMART" id="SM00382">
    <property type="entry name" value="AAA"/>
    <property type="match status" value="1"/>
</dbReference>
<reference evidence="11" key="1">
    <citation type="submission" date="2021-03" db="EMBL/GenBank/DDBJ databases">
        <title>Acanthopleuribacteraceae sp. M133.</title>
        <authorList>
            <person name="Wang G."/>
        </authorList>
    </citation>
    <scope>NUCLEOTIDE SEQUENCE</scope>
    <source>
        <strain evidence="11">M133</strain>
    </source>
</reference>
<evidence type="ECO:0000259" key="10">
    <source>
        <dbReference type="PROSITE" id="PS50929"/>
    </source>
</evidence>
<proteinExistence type="predicted"/>
<comment type="subcellular location">
    <subcellularLocation>
        <location evidence="1">Cell membrane</location>
        <topology evidence="1">Multi-pass membrane protein</topology>
    </subcellularLocation>
</comment>
<feature type="region of interest" description="Disordered" evidence="7">
    <location>
        <begin position="305"/>
        <end position="349"/>
    </location>
</feature>
<dbReference type="InterPro" id="IPR036640">
    <property type="entry name" value="ABC1_TM_sf"/>
</dbReference>
<dbReference type="Pfam" id="PF00005">
    <property type="entry name" value="ABC_tran"/>
    <property type="match status" value="1"/>
</dbReference>
<dbReference type="KEGG" id="scor:J3U87_25300"/>
<dbReference type="InterPro" id="IPR017871">
    <property type="entry name" value="ABC_transporter-like_CS"/>
</dbReference>
<keyword evidence="3" id="KW-0547">Nucleotide-binding</keyword>
<protein>
    <submittedName>
        <fullName evidence="11">ATP-binding cassette domain-containing protein</fullName>
    </submittedName>
</protein>
<evidence type="ECO:0000256" key="8">
    <source>
        <dbReference type="SAM" id="Phobius"/>
    </source>
</evidence>
<dbReference type="InterPro" id="IPR003593">
    <property type="entry name" value="AAA+_ATPase"/>
</dbReference>
<evidence type="ECO:0000256" key="4">
    <source>
        <dbReference type="ARBA" id="ARBA00022840"/>
    </source>
</evidence>
<dbReference type="InterPro" id="IPR003439">
    <property type="entry name" value="ABC_transporter-like_ATP-bd"/>
</dbReference>
<keyword evidence="2 8" id="KW-0812">Transmembrane</keyword>
<evidence type="ECO:0000256" key="2">
    <source>
        <dbReference type="ARBA" id="ARBA00022692"/>
    </source>
</evidence>
<dbReference type="SUPFAM" id="SSF52540">
    <property type="entry name" value="P-loop containing nucleoside triphosphate hydrolases"/>
    <property type="match status" value="1"/>
</dbReference>
<dbReference type="PANTHER" id="PTHR43394:SF1">
    <property type="entry name" value="ATP-BINDING CASSETTE SUB-FAMILY B MEMBER 10, MITOCHONDRIAL"/>
    <property type="match status" value="1"/>
</dbReference>
<dbReference type="PROSITE" id="PS50893">
    <property type="entry name" value="ABC_TRANSPORTER_2"/>
    <property type="match status" value="1"/>
</dbReference>
<feature type="domain" description="ABC transporter" evidence="9">
    <location>
        <begin position="362"/>
        <end position="582"/>
    </location>
</feature>
<keyword evidence="6 8" id="KW-0472">Membrane</keyword>
<evidence type="ECO:0000256" key="5">
    <source>
        <dbReference type="ARBA" id="ARBA00022989"/>
    </source>
</evidence>
<evidence type="ECO:0000256" key="6">
    <source>
        <dbReference type="ARBA" id="ARBA00023136"/>
    </source>
</evidence>
<dbReference type="Pfam" id="PF00664">
    <property type="entry name" value="ABC_membrane"/>
    <property type="match status" value="1"/>
</dbReference>
<dbReference type="InterPro" id="IPR011527">
    <property type="entry name" value="ABC1_TM_dom"/>
</dbReference>
<dbReference type="Gene3D" id="1.20.1560.10">
    <property type="entry name" value="ABC transporter type 1, transmembrane domain"/>
    <property type="match status" value="1"/>
</dbReference>
<dbReference type="AlphaFoldDB" id="A0A8A4TI98"/>
<evidence type="ECO:0000313" key="12">
    <source>
        <dbReference type="Proteomes" id="UP000663929"/>
    </source>
</evidence>
<keyword evidence="12" id="KW-1185">Reference proteome</keyword>
<evidence type="ECO:0000256" key="7">
    <source>
        <dbReference type="SAM" id="MobiDB-lite"/>
    </source>
</evidence>
<dbReference type="InterPro" id="IPR027417">
    <property type="entry name" value="P-loop_NTPase"/>
</dbReference>
<dbReference type="PROSITE" id="PS00211">
    <property type="entry name" value="ABC_TRANSPORTER_1"/>
    <property type="match status" value="1"/>
</dbReference>
<organism evidence="11 12">
    <name type="scientific">Sulfidibacter corallicola</name>
    <dbReference type="NCBI Taxonomy" id="2818388"/>
    <lineage>
        <taxon>Bacteria</taxon>
        <taxon>Pseudomonadati</taxon>
        <taxon>Acidobacteriota</taxon>
        <taxon>Holophagae</taxon>
        <taxon>Acanthopleuribacterales</taxon>
        <taxon>Acanthopleuribacteraceae</taxon>
        <taxon>Sulfidibacter</taxon>
    </lineage>
</organism>
<dbReference type="SUPFAM" id="SSF90123">
    <property type="entry name" value="ABC transporter transmembrane region"/>
    <property type="match status" value="1"/>
</dbReference>
<name>A0A8A4TI98_SULCO</name>
<dbReference type="InterPro" id="IPR039421">
    <property type="entry name" value="Type_1_exporter"/>
</dbReference>
<dbReference type="PROSITE" id="PS50929">
    <property type="entry name" value="ABC_TM1F"/>
    <property type="match status" value="1"/>
</dbReference>
<evidence type="ECO:0000313" key="11">
    <source>
        <dbReference type="EMBL" id="QTD48914.1"/>
    </source>
</evidence>
<feature type="domain" description="ABC transmembrane type-1" evidence="10">
    <location>
        <begin position="17"/>
        <end position="289"/>
    </location>
</feature>
<accession>A0A8A4TI98</accession>
<dbReference type="EMBL" id="CP071793">
    <property type="protein sequence ID" value="QTD48914.1"/>
    <property type="molecule type" value="Genomic_DNA"/>
</dbReference>
<dbReference type="PANTHER" id="PTHR43394">
    <property type="entry name" value="ATP-DEPENDENT PERMEASE MDL1, MITOCHONDRIAL"/>
    <property type="match status" value="1"/>
</dbReference>
<dbReference type="RefSeq" id="WP_237378562.1">
    <property type="nucleotide sequence ID" value="NZ_CP071793.1"/>
</dbReference>
<feature type="transmembrane region" description="Helical" evidence="8">
    <location>
        <begin position="39"/>
        <end position="62"/>
    </location>
</feature>
<dbReference type="GO" id="GO:0005524">
    <property type="term" value="F:ATP binding"/>
    <property type="evidence" value="ECO:0007669"/>
    <property type="project" value="UniProtKB-KW"/>
</dbReference>
<keyword evidence="5 8" id="KW-1133">Transmembrane helix</keyword>
<keyword evidence="4 11" id="KW-0067">ATP-binding</keyword>
<evidence type="ECO:0000259" key="9">
    <source>
        <dbReference type="PROSITE" id="PS50893"/>
    </source>
</evidence>
<feature type="transmembrane region" description="Helical" evidence="8">
    <location>
        <begin position="146"/>
        <end position="167"/>
    </location>
</feature>
<dbReference type="Proteomes" id="UP000663929">
    <property type="component" value="Chromosome"/>
</dbReference>
<feature type="transmembrane region" description="Helical" evidence="8">
    <location>
        <begin position="12"/>
        <end position="33"/>
    </location>
</feature>
<feature type="transmembrane region" description="Helical" evidence="8">
    <location>
        <begin position="230"/>
        <end position="249"/>
    </location>
</feature>
<evidence type="ECO:0000256" key="3">
    <source>
        <dbReference type="ARBA" id="ARBA00022741"/>
    </source>
</evidence>
<dbReference type="GO" id="GO:0005886">
    <property type="term" value="C:plasma membrane"/>
    <property type="evidence" value="ECO:0007669"/>
    <property type="project" value="UniProtKB-SubCell"/>
</dbReference>
<evidence type="ECO:0000256" key="1">
    <source>
        <dbReference type="ARBA" id="ARBA00004651"/>
    </source>
</evidence>